<protein>
    <submittedName>
        <fullName evidence="1">Uncharacterized protein</fullName>
    </submittedName>
</protein>
<reference evidence="2" key="1">
    <citation type="journal article" date="2019" name="Int. J. Syst. Evol. Microbiol.">
        <title>The Global Catalogue of Microorganisms (GCM) 10K type strain sequencing project: providing services to taxonomists for standard genome sequencing and annotation.</title>
        <authorList>
            <consortium name="The Broad Institute Genomics Platform"/>
            <consortium name="The Broad Institute Genome Sequencing Center for Infectious Disease"/>
            <person name="Wu L."/>
            <person name="Ma J."/>
        </authorList>
    </citation>
    <scope>NUCLEOTIDE SEQUENCE [LARGE SCALE GENOMIC DNA]</scope>
    <source>
        <strain evidence="2">JCM 16902</strain>
    </source>
</reference>
<dbReference type="Proteomes" id="UP001501074">
    <property type="component" value="Unassembled WGS sequence"/>
</dbReference>
<organism evidence="1 2">
    <name type="scientific">Kineosporia mesophila</name>
    <dbReference type="NCBI Taxonomy" id="566012"/>
    <lineage>
        <taxon>Bacteria</taxon>
        <taxon>Bacillati</taxon>
        <taxon>Actinomycetota</taxon>
        <taxon>Actinomycetes</taxon>
        <taxon>Kineosporiales</taxon>
        <taxon>Kineosporiaceae</taxon>
        <taxon>Kineosporia</taxon>
    </lineage>
</organism>
<evidence type="ECO:0000313" key="1">
    <source>
        <dbReference type="EMBL" id="GAA3628427.1"/>
    </source>
</evidence>
<keyword evidence="2" id="KW-1185">Reference proteome</keyword>
<sequence>MPPTATEVTRTIMHPKIDRYGFADKVLMAGVDREAGRAFHDPAEQASYWTIDLADGRSVLFTDATEDDMVWMEGPWP</sequence>
<comment type="caution">
    <text evidence="1">The sequence shown here is derived from an EMBL/GenBank/DDBJ whole genome shotgun (WGS) entry which is preliminary data.</text>
</comment>
<dbReference type="EMBL" id="BAAAZO010000010">
    <property type="protein sequence ID" value="GAA3628427.1"/>
    <property type="molecule type" value="Genomic_DNA"/>
</dbReference>
<evidence type="ECO:0000313" key="2">
    <source>
        <dbReference type="Proteomes" id="UP001501074"/>
    </source>
</evidence>
<proteinExistence type="predicted"/>
<gene>
    <name evidence="1" type="ORF">GCM10022223_52240</name>
</gene>
<name>A0ABP7AAY5_9ACTN</name>
<accession>A0ABP7AAY5</accession>